<keyword evidence="2" id="KW-1185">Reference proteome</keyword>
<evidence type="ECO:0000313" key="2">
    <source>
        <dbReference type="Proteomes" id="UP000198211"/>
    </source>
</evidence>
<proteinExistence type="predicted"/>
<dbReference type="AlphaFoldDB" id="A0A225VYS3"/>
<evidence type="ECO:0000313" key="1">
    <source>
        <dbReference type="EMBL" id="OWZ09937.1"/>
    </source>
</evidence>
<reference evidence="2" key="1">
    <citation type="submission" date="2017-03" db="EMBL/GenBank/DDBJ databases">
        <title>Phytopthora megakarya and P. palmivora, two closely related causual agents of cacao black pod achieved similar genome size and gene model numbers by different mechanisms.</title>
        <authorList>
            <person name="Ali S."/>
            <person name="Shao J."/>
            <person name="Larry D.J."/>
            <person name="Kronmiller B."/>
            <person name="Shen D."/>
            <person name="Strem M.D."/>
            <person name="Melnick R.L."/>
            <person name="Guiltinan M.J."/>
            <person name="Tyler B.M."/>
            <person name="Meinhardt L.W."/>
            <person name="Bailey B.A."/>
        </authorList>
    </citation>
    <scope>NUCLEOTIDE SEQUENCE [LARGE SCALE GENOMIC DNA]</scope>
    <source>
        <strain evidence="2">zdho120</strain>
    </source>
</reference>
<comment type="caution">
    <text evidence="1">The sequence shown here is derived from an EMBL/GenBank/DDBJ whole genome shotgun (WGS) entry which is preliminary data.</text>
</comment>
<dbReference type="EMBL" id="NBNE01002615">
    <property type="protein sequence ID" value="OWZ09937.1"/>
    <property type="molecule type" value="Genomic_DNA"/>
</dbReference>
<gene>
    <name evidence="1" type="ORF">PHMEG_00017280</name>
</gene>
<organism evidence="1 2">
    <name type="scientific">Phytophthora megakarya</name>
    <dbReference type="NCBI Taxonomy" id="4795"/>
    <lineage>
        <taxon>Eukaryota</taxon>
        <taxon>Sar</taxon>
        <taxon>Stramenopiles</taxon>
        <taxon>Oomycota</taxon>
        <taxon>Peronosporomycetes</taxon>
        <taxon>Peronosporales</taxon>
        <taxon>Peronosporaceae</taxon>
        <taxon>Phytophthora</taxon>
    </lineage>
</organism>
<dbReference type="OrthoDB" id="189770at2759"/>
<dbReference type="Proteomes" id="UP000198211">
    <property type="component" value="Unassembled WGS sequence"/>
</dbReference>
<name>A0A225VYS3_9STRA</name>
<protein>
    <submittedName>
        <fullName evidence="1">Uncharacterized protein</fullName>
    </submittedName>
</protein>
<accession>A0A225VYS3</accession>
<sequence length="213" mass="23987">MLIKNEMYGPTSTVRLLSQDKTYSLLNKWAADKQSVDQVTVWLRSVGSKQQVPRKTIDGLVGKYKNIVSTPIKKSRLAEYDELYNDVLKEVNARKIYKTKLVEQGKSVAYVEREISELTTHLAKLQNLKIAEKRSPSKNLIGTPVRKSRLSELEELHADVIKEVNAKKDYMTKLTTLGKPEKAASVNDEISTLTDHLKSIGSAIEKEKISPSS</sequence>